<feature type="chain" id="PRO_5032764003" description="TonB C-terminal domain-containing protein" evidence="10">
    <location>
        <begin position="21"/>
        <end position="196"/>
    </location>
</feature>
<keyword evidence="3" id="KW-0813">Transport</keyword>
<keyword evidence="5" id="KW-0997">Cell inner membrane</keyword>
<dbReference type="Pfam" id="PF03544">
    <property type="entry name" value="TonB_C"/>
    <property type="match status" value="1"/>
</dbReference>
<keyword evidence="13" id="KW-1185">Reference proteome</keyword>
<dbReference type="AlphaFoldDB" id="A0A809S8Z2"/>
<organism evidence="12 13">
    <name type="scientific">Sulfuriferula nivalis</name>
    <dbReference type="NCBI Taxonomy" id="2675298"/>
    <lineage>
        <taxon>Bacteria</taxon>
        <taxon>Pseudomonadati</taxon>
        <taxon>Pseudomonadota</taxon>
        <taxon>Betaproteobacteria</taxon>
        <taxon>Nitrosomonadales</taxon>
        <taxon>Sulfuricellaceae</taxon>
        <taxon>Sulfuriferula</taxon>
    </lineage>
</organism>
<feature type="signal peptide" evidence="10">
    <location>
        <begin position="1"/>
        <end position="20"/>
    </location>
</feature>
<proteinExistence type="inferred from homology"/>
<comment type="similarity">
    <text evidence="2">Belongs to the TonB family.</text>
</comment>
<protein>
    <recommendedName>
        <fullName evidence="11">TonB C-terminal domain-containing protein</fullName>
    </recommendedName>
</protein>
<dbReference type="PANTHER" id="PTHR33446">
    <property type="entry name" value="PROTEIN TONB-RELATED"/>
    <property type="match status" value="1"/>
</dbReference>
<evidence type="ECO:0000313" key="12">
    <source>
        <dbReference type="EMBL" id="BBP00552.1"/>
    </source>
</evidence>
<dbReference type="KEGG" id="sniv:SFSGTM_12600"/>
<gene>
    <name evidence="12" type="ORF">SFSGTM_12600</name>
</gene>
<dbReference type="GO" id="GO:0098797">
    <property type="term" value="C:plasma membrane protein complex"/>
    <property type="evidence" value="ECO:0007669"/>
    <property type="project" value="TreeGrafter"/>
</dbReference>
<dbReference type="NCBIfam" id="TIGR01352">
    <property type="entry name" value="tonB_Cterm"/>
    <property type="match status" value="1"/>
</dbReference>
<evidence type="ECO:0000256" key="2">
    <source>
        <dbReference type="ARBA" id="ARBA00006555"/>
    </source>
</evidence>
<evidence type="ECO:0000256" key="10">
    <source>
        <dbReference type="SAM" id="SignalP"/>
    </source>
</evidence>
<evidence type="ECO:0000256" key="6">
    <source>
        <dbReference type="ARBA" id="ARBA00022692"/>
    </source>
</evidence>
<evidence type="ECO:0000256" key="1">
    <source>
        <dbReference type="ARBA" id="ARBA00004383"/>
    </source>
</evidence>
<dbReference type="Gene3D" id="3.30.1150.10">
    <property type="match status" value="1"/>
</dbReference>
<dbReference type="InterPro" id="IPR037682">
    <property type="entry name" value="TonB_C"/>
</dbReference>
<evidence type="ECO:0000256" key="7">
    <source>
        <dbReference type="ARBA" id="ARBA00022927"/>
    </source>
</evidence>
<evidence type="ECO:0000256" key="8">
    <source>
        <dbReference type="ARBA" id="ARBA00022989"/>
    </source>
</evidence>
<evidence type="ECO:0000259" key="11">
    <source>
        <dbReference type="PROSITE" id="PS52015"/>
    </source>
</evidence>
<evidence type="ECO:0000256" key="4">
    <source>
        <dbReference type="ARBA" id="ARBA00022475"/>
    </source>
</evidence>
<keyword evidence="4" id="KW-1003">Cell membrane</keyword>
<dbReference type="EMBL" id="AP021881">
    <property type="protein sequence ID" value="BBP00552.1"/>
    <property type="molecule type" value="Genomic_DNA"/>
</dbReference>
<dbReference type="PROSITE" id="PS52015">
    <property type="entry name" value="TONB_CTD"/>
    <property type="match status" value="1"/>
</dbReference>
<feature type="domain" description="TonB C-terminal" evidence="11">
    <location>
        <begin position="95"/>
        <end position="194"/>
    </location>
</feature>
<comment type="subcellular location">
    <subcellularLocation>
        <location evidence="1">Cell inner membrane</location>
        <topology evidence="1">Single-pass membrane protein</topology>
        <orientation evidence="1">Periplasmic side</orientation>
    </subcellularLocation>
</comment>
<dbReference type="PANTHER" id="PTHR33446:SF11">
    <property type="entry name" value="TONB3"/>
    <property type="match status" value="1"/>
</dbReference>
<dbReference type="RefSeq" id="WP_162084470.1">
    <property type="nucleotide sequence ID" value="NZ_AP021881.1"/>
</dbReference>
<dbReference type="GO" id="GO:0015031">
    <property type="term" value="P:protein transport"/>
    <property type="evidence" value="ECO:0007669"/>
    <property type="project" value="UniProtKB-KW"/>
</dbReference>
<dbReference type="GO" id="GO:0031992">
    <property type="term" value="F:energy transducer activity"/>
    <property type="evidence" value="ECO:0007669"/>
    <property type="project" value="TreeGrafter"/>
</dbReference>
<evidence type="ECO:0000256" key="5">
    <source>
        <dbReference type="ARBA" id="ARBA00022519"/>
    </source>
</evidence>
<evidence type="ECO:0000313" key="13">
    <source>
        <dbReference type="Proteomes" id="UP000463939"/>
    </source>
</evidence>
<dbReference type="GO" id="GO:0055085">
    <property type="term" value="P:transmembrane transport"/>
    <property type="evidence" value="ECO:0007669"/>
    <property type="project" value="InterPro"/>
</dbReference>
<reference evidence="13" key="1">
    <citation type="submission" date="2019-11" db="EMBL/GenBank/DDBJ databases">
        <title>Isolation and characterization of a novel species in the genus Sulfuriferula.</title>
        <authorList>
            <person name="Mochizuki J."/>
            <person name="Kojima H."/>
            <person name="Fukui M."/>
        </authorList>
    </citation>
    <scope>NUCLEOTIDE SEQUENCE [LARGE SCALE GENOMIC DNA]</scope>
    <source>
        <strain evidence="13">SGTM</strain>
    </source>
</reference>
<name>A0A809S8Z2_9PROT</name>
<accession>A0A809S8Z2</accession>
<keyword evidence="6" id="KW-0812">Transmembrane</keyword>
<evidence type="ECO:0000256" key="3">
    <source>
        <dbReference type="ARBA" id="ARBA00022448"/>
    </source>
</evidence>
<dbReference type="InterPro" id="IPR006260">
    <property type="entry name" value="TonB/TolA_C"/>
</dbReference>
<dbReference type="SUPFAM" id="SSF74653">
    <property type="entry name" value="TolA/TonB C-terminal domain"/>
    <property type="match status" value="1"/>
</dbReference>
<dbReference type="Proteomes" id="UP000463939">
    <property type="component" value="Chromosome"/>
</dbReference>
<dbReference type="InterPro" id="IPR051045">
    <property type="entry name" value="TonB-dependent_transducer"/>
</dbReference>
<keyword evidence="7" id="KW-0653">Protein transport</keyword>
<keyword evidence="9" id="KW-0472">Membrane</keyword>
<keyword evidence="10" id="KW-0732">Signal</keyword>
<keyword evidence="8" id="KW-1133">Transmembrane helix</keyword>
<sequence>MHTFIKILIVLSYMGASAYADDLPLVKSISQAAKSDQPNIVQPQPPDQLDKPLLLQQSLETPKLQEHSTLENTVYKTRKLYLGATPRDPKYAKYMADWETKVKKIGDQDYPEEIRRLKLSGQVQLSIFIKPDGTLAYVKLIKSSGSIRLDEAAIVLIKRAEPYDPFPEDIDARVDAIVITRTLIFPSSHSVSIKKE</sequence>
<evidence type="ECO:0000256" key="9">
    <source>
        <dbReference type="ARBA" id="ARBA00023136"/>
    </source>
</evidence>